<dbReference type="InterPro" id="IPR046938">
    <property type="entry name" value="DNA_clamp_sf"/>
</dbReference>
<dbReference type="GO" id="GO:0030896">
    <property type="term" value="C:checkpoint clamp complex"/>
    <property type="evidence" value="ECO:0007669"/>
    <property type="project" value="InterPro"/>
</dbReference>
<dbReference type="Gene3D" id="3.70.10.10">
    <property type="match status" value="2"/>
</dbReference>
<gene>
    <name evidence="1" type="primary">RAD9A</name>
    <name evidence="1" type="ORF">TNIN_187031</name>
</gene>
<proteinExistence type="predicted"/>
<dbReference type="Proteomes" id="UP000886998">
    <property type="component" value="Unassembled WGS sequence"/>
</dbReference>
<dbReference type="GO" id="GO:0071479">
    <property type="term" value="P:cellular response to ionizing radiation"/>
    <property type="evidence" value="ECO:0007669"/>
    <property type="project" value="TreeGrafter"/>
</dbReference>
<dbReference type="PANTHER" id="PTHR15237:SF0">
    <property type="entry name" value="CELL CYCLE CHECKPOINT CONTROL PROTEIN"/>
    <property type="match status" value="1"/>
</dbReference>
<dbReference type="SUPFAM" id="SSF55979">
    <property type="entry name" value="DNA clamp"/>
    <property type="match status" value="1"/>
</dbReference>
<organism evidence="1 2">
    <name type="scientific">Trichonephila inaurata madagascariensis</name>
    <dbReference type="NCBI Taxonomy" id="2747483"/>
    <lineage>
        <taxon>Eukaryota</taxon>
        <taxon>Metazoa</taxon>
        <taxon>Ecdysozoa</taxon>
        <taxon>Arthropoda</taxon>
        <taxon>Chelicerata</taxon>
        <taxon>Arachnida</taxon>
        <taxon>Araneae</taxon>
        <taxon>Araneomorphae</taxon>
        <taxon>Entelegynae</taxon>
        <taxon>Araneoidea</taxon>
        <taxon>Nephilidae</taxon>
        <taxon>Trichonephila</taxon>
        <taxon>Trichonephila inaurata</taxon>
    </lineage>
</organism>
<sequence length="283" mass="31412">MSCVIGAANVKIFGKAFHALVRIADDLYIEALPSGLKFHTVNSSKSAYACFTFKPDFFITYKDDSVEKRKVLLKSCLMAFRSLPNLEKTVEKCLFDLTSSADYLLLKFFCKHVCILLFNFKFIFQAVLNFCEGFNIPISIKCQTGGKPVTFSVTSLRGVDIQFVLATLADRETQSSSGIFRTSVAQTSQFSKSSQSNSFSSSMPNSSNTAQNVPKFVLTLSDDDDDFLAQQPLQDDLDNDVVPSTPPHKKFRSMFLGLSQATYTSMAPDPDEVLVVNSDDEHL</sequence>
<dbReference type="EMBL" id="BMAV01025363">
    <property type="protein sequence ID" value="GFS40912.1"/>
    <property type="molecule type" value="Genomic_DNA"/>
</dbReference>
<evidence type="ECO:0000313" key="2">
    <source>
        <dbReference type="Proteomes" id="UP000886998"/>
    </source>
</evidence>
<dbReference type="GO" id="GO:0000076">
    <property type="term" value="P:DNA replication checkpoint signaling"/>
    <property type="evidence" value="ECO:0007669"/>
    <property type="project" value="TreeGrafter"/>
</dbReference>
<dbReference type="GO" id="GO:0031573">
    <property type="term" value="P:mitotic intra-S DNA damage checkpoint signaling"/>
    <property type="evidence" value="ECO:0007669"/>
    <property type="project" value="TreeGrafter"/>
</dbReference>
<dbReference type="PANTHER" id="PTHR15237">
    <property type="entry name" value="DNA REPAIR PROTEIN RAD9"/>
    <property type="match status" value="1"/>
</dbReference>
<dbReference type="OrthoDB" id="60092at2759"/>
<reference evidence="1" key="1">
    <citation type="submission" date="2020-08" db="EMBL/GenBank/DDBJ databases">
        <title>Multicomponent nature underlies the extraordinary mechanical properties of spider dragline silk.</title>
        <authorList>
            <person name="Kono N."/>
            <person name="Nakamura H."/>
            <person name="Mori M."/>
            <person name="Yoshida Y."/>
            <person name="Ohtoshi R."/>
            <person name="Malay A.D."/>
            <person name="Moran D.A.P."/>
            <person name="Tomita M."/>
            <person name="Numata K."/>
            <person name="Arakawa K."/>
        </authorList>
    </citation>
    <scope>NUCLEOTIDE SEQUENCE</scope>
</reference>
<comment type="caution">
    <text evidence="1">The sequence shown here is derived from an EMBL/GenBank/DDBJ whole genome shotgun (WGS) entry which is preliminary data.</text>
</comment>
<evidence type="ECO:0000313" key="1">
    <source>
        <dbReference type="EMBL" id="GFS40912.1"/>
    </source>
</evidence>
<name>A0A8X6JWI8_9ARAC</name>
<accession>A0A8X6JWI8</accession>
<dbReference type="GO" id="GO:0006281">
    <property type="term" value="P:DNA repair"/>
    <property type="evidence" value="ECO:0007669"/>
    <property type="project" value="TreeGrafter"/>
</dbReference>
<dbReference type="InterPro" id="IPR007268">
    <property type="entry name" value="Rad9/Ddc1"/>
</dbReference>
<protein>
    <submittedName>
        <fullName evidence="1">Cell cycle checkpoint control protein RAD9A</fullName>
    </submittedName>
</protein>
<dbReference type="Pfam" id="PF04139">
    <property type="entry name" value="Rad9"/>
    <property type="match status" value="2"/>
</dbReference>
<keyword evidence="2" id="KW-1185">Reference proteome</keyword>
<dbReference type="AlphaFoldDB" id="A0A8X6JWI8"/>